<keyword evidence="3" id="KW-1185">Reference proteome</keyword>
<name>A0A9X1ICI6_9PROT</name>
<dbReference type="EMBL" id="JAJAQI010000011">
    <property type="protein sequence ID" value="MCB4821897.1"/>
    <property type="molecule type" value="Genomic_DNA"/>
</dbReference>
<dbReference type="Proteomes" id="UP001139311">
    <property type="component" value="Unassembled WGS sequence"/>
</dbReference>
<dbReference type="InterPro" id="IPR058292">
    <property type="entry name" value="DUF7986"/>
</dbReference>
<feature type="compositionally biased region" description="Pro residues" evidence="1">
    <location>
        <begin position="220"/>
        <end position="229"/>
    </location>
</feature>
<feature type="region of interest" description="Disordered" evidence="1">
    <location>
        <begin position="216"/>
        <end position="274"/>
    </location>
</feature>
<dbReference type="Pfam" id="PF25948">
    <property type="entry name" value="DUF7986"/>
    <property type="match status" value="1"/>
</dbReference>
<evidence type="ECO:0000313" key="2">
    <source>
        <dbReference type="EMBL" id="MCB4821897.1"/>
    </source>
</evidence>
<evidence type="ECO:0000313" key="3">
    <source>
        <dbReference type="Proteomes" id="UP001139311"/>
    </source>
</evidence>
<dbReference type="RefSeq" id="WP_226607335.1">
    <property type="nucleotide sequence ID" value="NZ_JAJAQI010000011.1"/>
</dbReference>
<organism evidence="2 3">
    <name type="scientific">Roseicella aerolata</name>
    <dbReference type="NCBI Taxonomy" id="2883479"/>
    <lineage>
        <taxon>Bacteria</taxon>
        <taxon>Pseudomonadati</taxon>
        <taxon>Pseudomonadota</taxon>
        <taxon>Alphaproteobacteria</taxon>
        <taxon>Acetobacterales</taxon>
        <taxon>Roseomonadaceae</taxon>
        <taxon>Roseicella</taxon>
    </lineage>
</organism>
<sequence length="274" mass="29500">MTRSEILAAYRLIRAGIQRVLREAPQACGKPDLTRALRQVAPWAEGLPDQEDAAEMIMDVALFEPNQRGRRAYDRFLAGRAGRLDPPDRSLAERMGGAWFSLFRMAGRHEAAGLWLEDLLDGGRRLWLVDESLEASAPEGAVLGMRLFDAGPFHAGFGIIAPPDEFTLETCLACAERGQSLPFRQSLAATLYGDALREAAGPDAFPDLLDALAGLLGEAPAPPGEPGAEPPGGVDPLREPDAMRPAPPRSAPRSRAARRSPRPRASPPRRGGSS</sequence>
<comment type="caution">
    <text evidence="2">The sequence shown here is derived from an EMBL/GenBank/DDBJ whole genome shotgun (WGS) entry which is preliminary data.</text>
</comment>
<reference evidence="2" key="1">
    <citation type="submission" date="2021-10" db="EMBL/GenBank/DDBJ databases">
        <title>Roseicella aerolatum sp. nov., isolated from aerosols of e-waste dismantling site.</title>
        <authorList>
            <person name="Qin T."/>
        </authorList>
    </citation>
    <scope>NUCLEOTIDE SEQUENCE</scope>
    <source>
        <strain evidence="2">GB24</strain>
    </source>
</reference>
<accession>A0A9X1ICI6</accession>
<gene>
    <name evidence="2" type="ORF">LHA35_09150</name>
</gene>
<protein>
    <submittedName>
        <fullName evidence="2">Uncharacterized protein</fullName>
    </submittedName>
</protein>
<evidence type="ECO:0000256" key="1">
    <source>
        <dbReference type="SAM" id="MobiDB-lite"/>
    </source>
</evidence>
<proteinExistence type="predicted"/>
<dbReference type="AlphaFoldDB" id="A0A9X1ICI6"/>